<evidence type="ECO:0000313" key="2">
    <source>
        <dbReference type="Proteomes" id="UP001258994"/>
    </source>
</evidence>
<dbReference type="InterPro" id="IPR018247">
    <property type="entry name" value="EF_Hand_1_Ca_BS"/>
</dbReference>
<proteinExistence type="predicted"/>
<gene>
    <name evidence="1" type="ORF">RGQ13_00800</name>
</gene>
<keyword evidence="2" id="KW-1185">Reference proteome</keyword>
<sequence length="217" mass="25623">MIIEQVFVIGTGRCGTTTFKQACTHIKNFTCAHESRVNQLGEERLNYPKFHIECDNRLSWFLGRLENQFDQNKVLYIHLLRDEHQVSESYKKRFINGLIMPAYTSGIYIDLPKHIEPFKLAIAKDYVKTVKHNINSFLKDKPNQMTIDINNPKQSFIQFWQKVDANGDQKLALQELAKRFNYSGSWQKRTEENNLLIRMFHKVRRIIIKFPGFLRNA</sequence>
<dbReference type="RefSeq" id="WP_348391661.1">
    <property type="nucleotide sequence ID" value="NZ_CP134145.1"/>
</dbReference>
<dbReference type="InterPro" id="IPR027417">
    <property type="entry name" value="P-loop_NTPase"/>
</dbReference>
<reference evidence="2" key="1">
    <citation type="submission" date="2023-09" db="EMBL/GenBank/DDBJ databases">
        <authorList>
            <person name="Li S."/>
            <person name="Li X."/>
            <person name="Zhang C."/>
            <person name="Zhao Z."/>
        </authorList>
    </citation>
    <scope>NUCLEOTIDE SEQUENCE [LARGE SCALE GENOMIC DNA]</scope>
    <source>
        <strain evidence="2">SQ149</strain>
    </source>
</reference>
<evidence type="ECO:0008006" key="3">
    <source>
        <dbReference type="Google" id="ProtNLM"/>
    </source>
</evidence>
<name>A0ABY9TYL6_9GAMM</name>
<accession>A0ABY9TYL6</accession>
<dbReference type="EMBL" id="CP134145">
    <property type="protein sequence ID" value="WNC72544.1"/>
    <property type="molecule type" value="Genomic_DNA"/>
</dbReference>
<dbReference type="PROSITE" id="PS00018">
    <property type="entry name" value="EF_HAND_1"/>
    <property type="match status" value="1"/>
</dbReference>
<dbReference type="SUPFAM" id="SSF52540">
    <property type="entry name" value="P-loop containing nucleoside triphosphate hydrolases"/>
    <property type="match status" value="1"/>
</dbReference>
<dbReference type="Gene3D" id="3.40.50.300">
    <property type="entry name" value="P-loop containing nucleotide triphosphate hydrolases"/>
    <property type="match status" value="1"/>
</dbReference>
<protein>
    <recommendedName>
        <fullName evidence="3">EF-hand domain-containing protein</fullName>
    </recommendedName>
</protein>
<organism evidence="1 2">
    <name type="scientific">Thalassotalea psychrophila</name>
    <dbReference type="NCBI Taxonomy" id="3065647"/>
    <lineage>
        <taxon>Bacteria</taxon>
        <taxon>Pseudomonadati</taxon>
        <taxon>Pseudomonadota</taxon>
        <taxon>Gammaproteobacteria</taxon>
        <taxon>Alteromonadales</taxon>
        <taxon>Colwelliaceae</taxon>
        <taxon>Thalassotalea</taxon>
    </lineage>
</organism>
<evidence type="ECO:0000313" key="1">
    <source>
        <dbReference type="EMBL" id="WNC72544.1"/>
    </source>
</evidence>
<dbReference type="Proteomes" id="UP001258994">
    <property type="component" value="Chromosome"/>
</dbReference>